<evidence type="ECO:0000256" key="1">
    <source>
        <dbReference type="SAM" id="Phobius"/>
    </source>
</evidence>
<feature type="transmembrane region" description="Helical" evidence="1">
    <location>
        <begin position="21"/>
        <end position="41"/>
    </location>
</feature>
<organism evidence="2 3">
    <name type="scientific">Jiangella mangrovi</name>
    <dbReference type="NCBI Taxonomy" id="1524084"/>
    <lineage>
        <taxon>Bacteria</taxon>
        <taxon>Bacillati</taxon>
        <taxon>Actinomycetota</taxon>
        <taxon>Actinomycetes</taxon>
        <taxon>Jiangellales</taxon>
        <taxon>Jiangellaceae</taxon>
        <taxon>Jiangella</taxon>
    </lineage>
</organism>
<proteinExistence type="predicted"/>
<accession>A0A7W9GME5</accession>
<reference evidence="2 3" key="1">
    <citation type="submission" date="2020-08" db="EMBL/GenBank/DDBJ databases">
        <title>Sequencing the genomes of 1000 actinobacteria strains.</title>
        <authorList>
            <person name="Klenk H.-P."/>
        </authorList>
    </citation>
    <scope>NUCLEOTIDE SEQUENCE [LARGE SCALE GENOMIC DNA]</scope>
    <source>
        <strain evidence="2 3">DSM 102122</strain>
    </source>
</reference>
<keyword evidence="3" id="KW-1185">Reference proteome</keyword>
<dbReference type="AlphaFoldDB" id="A0A7W9GME5"/>
<protein>
    <submittedName>
        <fullName evidence="2">Uncharacterized SAM-binding protein YcdF (DUF218 family)</fullName>
    </submittedName>
</protein>
<evidence type="ECO:0000313" key="3">
    <source>
        <dbReference type="Proteomes" id="UP000542813"/>
    </source>
</evidence>
<sequence length="183" mass="20570">MDSPERDADQDRSKPRTLRRWPWFAIAAILLATLEAVLFVIPPTDEPTPADAIVMFDGPGDRIDRAWELADMGYASYVVVSIDDTSKCTPERPDIEQICVTPDPPTTRGEARAFADLARERGWDHLIAVSTASQSVRARLRLSRCYDGEVQYVTAPESFLDRVYRVIYENGALPKALIVQRDC</sequence>
<dbReference type="RefSeq" id="WP_184819541.1">
    <property type="nucleotide sequence ID" value="NZ_JACHMM010000001.1"/>
</dbReference>
<keyword evidence="1" id="KW-0472">Membrane</keyword>
<dbReference type="Proteomes" id="UP000542813">
    <property type="component" value="Unassembled WGS sequence"/>
</dbReference>
<keyword evidence="1" id="KW-0812">Transmembrane</keyword>
<name>A0A7W9GME5_9ACTN</name>
<gene>
    <name evidence="2" type="ORF">HD601_000791</name>
</gene>
<evidence type="ECO:0000313" key="2">
    <source>
        <dbReference type="EMBL" id="MBB5786216.1"/>
    </source>
</evidence>
<keyword evidence="1" id="KW-1133">Transmembrane helix</keyword>
<dbReference type="EMBL" id="JACHMM010000001">
    <property type="protein sequence ID" value="MBB5786216.1"/>
    <property type="molecule type" value="Genomic_DNA"/>
</dbReference>
<comment type="caution">
    <text evidence="2">The sequence shown here is derived from an EMBL/GenBank/DDBJ whole genome shotgun (WGS) entry which is preliminary data.</text>
</comment>